<dbReference type="PANTHER" id="PTHR37423:SF2">
    <property type="entry name" value="MEMBRANE-BOUND LYTIC MUREIN TRANSGLYCOSYLASE C"/>
    <property type="match status" value="1"/>
</dbReference>
<dbReference type="PANTHER" id="PTHR37423">
    <property type="entry name" value="SOLUBLE LYTIC MUREIN TRANSGLYCOSYLASE-RELATED"/>
    <property type="match status" value="1"/>
</dbReference>
<reference evidence="3 4" key="1">
    <citation type="journal article" date="2014" name="Genome Announc.">
        <title>Draft Genome Sequence of the Iron-Oxidizing, Acidophilic, and Halotolerant 'Thiobacillus prosperus' Type Strain DSM 5130.</title>
        <authorList>
            <person name="Ossandon F.J."/>
            <person name="Cardenas J.P."/>
            <person name="Corbett M."/>
            <person name="Quatrini R."/>
            <person name="Holmes D.S."/>
            <person name="Watkin E."/>
        </authorList>
    </citation>
    <scope>NUCLEOTIDE SEQUENCE [LARGE SCALE GENOMIC DNA]</scope>
    <source>
        <strain evidence="3 4">DSM 5130</strain>
    </source>
</reference>
<organism evidence="3 4">
    <name type="scientific">Acidihalobacter prosperus</name>
    <dbReference type="NCBI Taxonomy" id="160660"/>
    <lineage>
        <taxon>Bacteria</taxon>
        <taxon>Pseudomonadati</taxon>
        <taxon>Pseudomonadota</taxon>
        <taxon>Gammaproteobacteria</taxon>
        <taxon>Chromatiales</taxon>
        <taxon>Ectothiorhodospiraceae</taxon>
        <taxon>Acidihalobacter</taxon>
    </lineage>
</organism>
<evidence type="ECO:0000313" key="3">
    <source>
        <dbReference type="EMBL" id="OBS08591.1"/>
    </source>
</evidence>
<keyword evidence="4" id="KW-1185">Reference proteome</keyword>
<sequence>MQLMPNTGKHLGISDLYDPITNLEGGMRYFRALMKQFSDNVRLALAAYNAGPGAVIKYQGIPPYPQTENYVTRVMARYQKLVGQAKADDATTLADNAIQ</sequence>
<gene>
    <name evidence="3" type="ORF">Thpro_022841</name>
</gene>
<dbReference type="Gene3D" id="1.10.530.10">
    <property type="match status" value="1"/>
</dbReference>
<dbReference type="SUPFAM" id="SSF53955">
    <property type="entry name" value="Lysozyme-like"/>
    <property type="match status" value="1"/>
</dbReference>
<comment type="caution">
    <text evidence="3">The sequence shown here is derived from an EMBL/GenBank/DDBJ whole genome shotgun (WGS) entry which is preliminary data.</text>
</comment>
<proteinExistence type="inferred from homology"/>
<name>A0A1A6C1Z7_9GAMM</name>
<dbReference type="InterPro" id="IPR023346">
    <property type="entry name" value="Lysozyme-like_dom_sf"/>
</dbReference>
<comment type="similarity">
    <text evidence="1">Belongs to the transglycosylase Slt family.</text>
</comment>
<dbReference type="EMBL" id="JQSG02000006">
    <property type="protein sequence ID" value="OBS08591.1"/>
    <property type="molecule type" value="Genomic_DNA"/>
</dbReference>
<dbReference type="CDD" id="cd00254">
    <property type="entry name" value="LT-like"/>
    <property type="match status" value="1"/>
</dbReference>
<protein>
    <recommendedName>
        <fullName evidence="2">Transglycosylase SLT domain-containing protein</fullName>
    </recommendedName>
</protein>
<evidence type="ECO:0000256" key="1">
    <source>
        <dbReference type="ARBA" id="ARBA00007734"/>
    </source>
</evidence>
<dbReference type="AlphaFoldDB" id="A0A1A6C1Z7"/>
<dbReference type="Proteomes" id="UP000029273">
    <property type="component" value="Unassembled WGS sequence"/>
</dbReference>
<evidence type="ECO:0000313" key="4">
    <source>
        <dbReference type="Proteomes" id="UP000029273"/>
    </source>
</evidence>
<dbReference type="Pfam" id="PF01464">
    <property type="entry name" value="SLT"/>
    <property type="match status" value="1"/>
</dbReference>
<evidence type="ECO:0000259" key="2">
    <source>
        <dbReference type="Pfam" id="PF01464"/>
    </source>
</evidence>
<feature type="domain" description="Transglycosylase SLT" evidence="2">
    <location>
        <begin position="1"/>
        <end position="62"/>
    </location>
</feature>
<accession>A0A1A6C1Z7</accession>
<dbReference type="InterPro" id="IPR008258">
    <property type="entry name" value="Transglycosylase_SLT_dom_1"/>
</dbReference>